<keyword evidence="1" id="KW-1133">Transmembrane helix</keyword>
<feature type="non-terminal residue" evidence="2">
    <location>
        <position position="31"/>
    </location>
</feature>
<name>A0A2W4YH05_9SPHN</name>
<accession>A0A2W4YH05</accession>
<evidence type="ECO:0000256" key="1">
    <source>
        <dbReference type="SAM" id="Phobius"/>
    </source>
</evidence>
<organism evidence="2 3">
    <name type="scientific">Sphingomonas taxi</name>
    <dbReference type="NCBI Taxonomy" id="1549858"/>
    <lineage>
        <taxon>Bacteria</taxon>
        <taxon>Pseudomonadati</taxon>
        <taxon>Pseudomonadota</taxon>
        <taxon>Alphaproteobacteria</taxon>
        <taxon>Sphingomonadales</taxon>
        <taxon>Sphingomonadaceae</taxon>
        <taxon>Sphingomonas</taxon>
    </lineage>
</organism>
<keyword evidence="2" id="KW-0418">Kinase</keyword>
<keyword evidence="2" id="KW-0808">Transferase</keyword>
<evidence type="ECO:0000313" key="2">
    <source>
        <dbReference type="EMBL" id="PZO68786.1"/>
    </source>
</evidence>
<dbReference type="GO" id="GO:0016301">
    <property type="term" value="F:kinase activity"/>
    <property type="evidence" value="ECO:0007669"/>
    <property type="project" value="UniProtKB-KW"/>
</dbReference>
<dbReference type="EMBL" id="QFMX01000204">
    <property type="protein sequence ID" value="PZO68786.1"/>
    <property type="molecule type" value="Genomic_DNA"/>
</dbReference>
<sequence>MPTLFRFLTVIAILAALIYGAMFALATFVSP</sequence>
<dbReference type="AlphaFoldDB" id="A0A2W4YH05"/>
<keyword evidence="1" id="KW-0812">Transmembrane</keyword>
<feature type="transmembrane region" description="Helical" evidence="1">
    <location>
        <begin position="7"/>
        <end position="29"/>
    </location>
</feature>
<reference evidence="2 3" key="1">
    <citation type="submission" date="2017-08" db="EMBL/GenBank/DDBJ databases">
        <title>Infants hospitalized years apart are colonized by the same room-sourced microbial strains.</title>
        <authorList>
            <person name="Brooks B."/>
            <person name="Olm M.R."/>
            <person name="Firek B.A."/>
            <person name="Baker R."/>
            <person name="Thomas B.C."/>
            <person name="Morowitz M.J."/>
            <person name="Banfield J.F."/>
        </authorList>
    </citation>
    <scope>NUCLEOTIDE SEQUENCE [LARGE SCALE GENOMIC DNA]</scope>
    <source>
        <strain evidence="2">S2_018_000_R3_119</strain>
    </source>
</reference>
<protein>
    <submittedName>
        <fullName evidence="2">Histidine kinase</fullName>
    </submittedName>
</protein>
<evidence type="ECO:0000313" key="3">
    <source>
        <dbReference type="Proteomes" id="UP000249555"/>
    </source>
</evidence>
<keyword evidence="1" id="KW-0472">Membrane</keyword>
<dbReference type="Proteomes" id="UP000249555">
    <property type="component" value="Unassembled WGS sequence"/>
</dbReference>
<comment type="caution">
    <text evidence="2">The sequence shown here is derived from an EMBL/GenBank/DDBJ whole genome shotgun (WGS) entry which is preliminary data.</text>
</comment>
<proteinExistence type="predicted"/>
<gene>
    <name evidence="2" type="ORF">DI640_15670</name>
</gene>